<feature type="compositionally biased region" description="Basic and acidic residues" evidence="1">
    <location>
        <begin position="156"/>
        <end position="166"/>
    </location>
</feature>
<dbReference type="InterPro" id="IPR040495">
    <property type="entry name" value="HU-CCDC81_bac_1"/>
</dbReference>
<sequence>MDIDILSRMVRELLLDHDKVSLPGLGSFVAEMAPSVISDKGYTINPPYRKLYFREGQGGDELLVAFYASLAGVEEEVAREVLVTFIAEMRQVLNRQKVIVFPELGRLRATKENNYFFVADEDMDIFPEGLGLEPVSLKAHAAGGHENAVQSGESETGEKPENKSVEEGPSVLSETQSGEEKMEAKPSSGKEKMEAKPSEKQVEKTRTVHNNKVMKVVLWSVLGAAAAVALLLGAFVLLSHLCPDFIDSLLYSKEELELINR</sequence>
<feature type="compositionally biased region" description="Basic and acidic residues" evidence="1">
    <location>
        <begin position="178"/>
        <end position="206"/>
    </location>
</feature>
<proteinExistence type="predicted"/>
<organism evidence="4 5">
    <name type="scientific">Candidatus Cryptobacteroides faecigallinarum</name>
    <dbReference type="NCBI Taxonomy" id="2840763"/>
    <lineage>
        <taxon>Bacteria</taxon>
        <taxon>Pseudomonadati</taxon>
        <taxon>Bacteroidota</taxon>
        <taxon>Bacteroidia</taxon>
        <taxon>Bacteroidales</taxon>
        <taxon>Candidatus Cryptobacteroides</taxon>
    </lineage>
</organism>
<dbReference type="Pfam" id="PF18174">
    <property type="entry name" value="HU-CCDC81_bac_1"/>
    <property type="match status" value="1"/>
</dbReference>
<evidence type="ECO:0000256" key="1">
    <source>
        <dbReference type="SAM" id="MobiDB-lite"/>
    </source>
</evidence>
<feature type="transmembrane region" description="Helical" evidence="2">
    <location>
        <begin position="216"/>
        <end position="238"/>
    </location>
</feature>
<keyword evidence="2" id="KW-0472">Membrane</keyword>
<evidence type="ECO:0000256" key="2">
    <source>
        <dbReference type="SAM" id="Phobius"/>
    </source>
</evidence>
<dbReference type="Proteomes" id="UP000823757">
    <property type="component" value="Unassembled WGS sequence"/>
</dbReference>
<gene>
    <name evidence="4" type="ORF">IAB91_05875</name>
</gene>
<dbReference type="EMBL" id="JADIMD010000092">
    <property type="protein sequence ID" value="MBO8474800.1"/>
    <property type="molecule type" value="Genomic_DNA"/>
</dbReference>
<evidence type="ECO:0000259" key="3">
    <source>
        <dbReference type="Pfam" id="PF18174"/>
    </source>
</evidence>
<name>A0A9D9NIP4_9BACT</name>
<reference evidence="4" key="2">
    <citation type="journal article" date="2021" name="PeerJ">
        <title>Extensive microbial diversity within the chicken gut microbiome revealed by metagenomics and culture.</title>
        <authorList>
            <person name="Gilroy R."/>
            <person name="Ravi A."/>
            <person name="Getino M."/>
            <person name="Pursley I."/>
            <person name="Horton D.L."/>
            <person name="Alikhan N.F."/>
            <person name="Baker D."/>
            <person name="Gharbi K."/>
            <person name="Hall N."/>
            <person name="Watson M."/>
            <person name="Adriaenssens E.M."/>
            <person name="Foster-Nyarko E."/>
            <person name="Jarju S."/>
            <person name="Secka A."/>
            <person name="Antonio M."/>
            <person name="Oren A."/>
            <person name="Chaudhuri R.R."/>
            <person name="La Ragione R."/>
            <person name="Hildebrand F."/>
            <person name="Pallen M.J."/>
        </authorList>
    </citation>
    <scope>NUCLEOTIDE SEQUENCE</scope>
    <source>
        <strain evidence="4">B1-13419</strain>
    </source>
</reference>
<feature type="domain" description="CCDC81-like prokaryotic HU" evidence="3">
    <location>
        <begin position="6"/>
        <end position="53"/>
    </location>
</feature>
<keyword evidence="2" id="KW-0812">Transmembrane</keyword>
<protein>
    <recommendedName>
        <fullName evidence="3">CCDC81-like prokaryotic HU domain-containing protein</fullName>
    </recommendedName>
</protein>
<comment type="caution">
    <text evidence="4">The sequence shown here is derived from an EMBL/GenBank/DDBJ whole genome shotgun (WGS) entry which is preliminary data.</text>
</comment>
<dbReference type="AlphaFoldDB" id="A0A9D9NIP4"/>
<accession>A0A9D9NIP4</accession>
<keyword evidence="2" id="KW-1133">Transmembrane helix</keyword>
<evidence type="ECO:0000313" key="4">
    <source>
        <dbReference type="EMBL" id="MBO8474800.1"/>
    </source>
</evidence>
<evidence type="ECO:0000313" key="5">
    <source>
        <dbReference type="Proteomes" id="UP000823757"/>
    </source>
</evidence>
<feature type="region of interest" description="Disordered" evidence="1">
    <location>
        <begin position="142"/>
        <end position="206"/>
    </location>
</feature>
<reference evidence="4" key="1">
    <citation type="submission" date="2020-10" db="EMBL/GenBank/DDBJ databases">
        <authorList>
            <person name="Gilroy R."/>
        </authorList>
    </citation>
    <scope>NUCLEOTIDE SEQUENCE</scope>
    <source>
        <strain evidence="4">B1-13419</strain>
    </source>
</reference>